<dbReference type="Pfam" id="PF00378">
    <property type="entry name" value="ECH_1"/>
    <property type="match status" value="1"/>
</dbReference>
<dbReference type="OrthoDB" id="2139957at2759"/>
<dbReference type="PANTHER" id="PTHR11941">
    <property type="entry name" value="ENOYL-COA HYDRATASE-RELATED"/>
    <property type="match status" value="1"/>
</dbReference>
<reference evidence="4 5" key="1">
    <citation type="journal article" date="2019" name="Nat. Ecol. Evol.">
        <title>Megaphylogeny resolves global patterns of mushroom evolution.</title>
        <authorList>
            <person name="Varga T."/>
            <person name="Krizsan K."/>
            <person name="Foldi C."/>
            <person name="Dima B."/>
            <person name="Sanchez-Garcia M."/>
            <person name="Sanchez-Ramirez S."/>
            <person name="Szollosi G.J."/>
            <person name="Szarkandi J.G."/>
            <person name="Papp V."/>
            <person name="Albert L."/>
            <person name="Andreopoulos W."/>
            <person name="Angelini C."/>
            <person name="Antonin V."/>
            <person name="Barry K.W."/>
            <person name="Bougher N.L."/>
            <person name="Buchanan P."/>
            <person name="Buyck B."/>
            <person name="Bense V."/>
            <person name="Catcheside P."/>
            <person name="Chovatia M."/>
            <person name="Cooper J."/>
            <person name="Damon W."/>
            <person name="Desjardin D."/>
            <person name="Finy P."/>
            <person name="Geml J."/>
            <person name="Haridas S."/>
            <person name="Hughes K."/>
            <person name="Justo A."/>
            <person name="Karasinski D."/>
            <person name="Kautmanova I."/>
            <person name="Kiss B."/>
            <person name="Kocsube S."/>
            <person name="Kotiranta H."/>
            <person name="LaButti K.M."/>
            <person name="Lechner B.E."/>
            <person name="Liimatainen K."/>
            <person name="Lipzen A."/>
            <person name="Lukacs Z."/>
            <person name="Mihaltcheva S."/>
            <person name="Morgado L.N."/>
            <person name="Niskanen T."/>
            <person name="Noordeloos M.E."/>
            <person name="Ohm R.A."/>
            <person name="Ortiz-Santana B."/>
            <person name="Ovrebo C."/>
            <person name="Racz N."/>
            <person name="Riley R."/>
            <person name="Savchenko A."/>
            <person name="Shiryaev A."/>
            <person name="Soop K."/>
            <person name="Spirin V."/>
            <person name="Szebenyi C."/>
            <person name="Tomsovsky M."/>
            <person name="Tulloss R.E."/>
            <person name="Uehling J."/>
            <person name="Grigoriev I.V."/>
            <person name="Vagvolgyi C."/>
            <person name="Papp T."/>
            <person name="Martin F.M."/>
            <person name="Miettinen O."/>
            <person name="Hibbett D.S."/>
            <person name="Nagy L.G."/>
        </authorList>
    </citation>
    <scope>NUCLEOTIDE SEQUENCE [LARGE SCALE GENOMIC DNA]</scope>
    <source>
        <strain evidence="4 5">CBS 309.79</strain>
    </source>
</reference>
<evidence type="ECO:0000256" key="2">
    <source>
        <dbReference type="ARBA" id="ARBA00023239"/>
    </source>
</evidence>
<proteinExistence type="inferred from homology"/>
<evidence type="ECO:0000313" key="5">
    <source>
        <dbReference type="Proteomes" id="UP000305067"/>
    </source>
</evidence>
<keyword evidence="5" id="KW-1185">Reference proteome</keyword>
<dbReference type="Proteomes" id="UP000305067">
    <property type="component" value="Unassembled WGS sequence"/>
</dbReference>
<dbReference type="InterPro" id="IPR001753">
    <property type="entry name" value="Enoyl-CoA_hydra/iso"/>
</dbReference>
<dbReference type="Gene3D" id="3.90.226.10">
    <property type="entry name" value="2-enoyl-CoA Hydratase, Chain A, domain 1"/>
    <property type="match status" value="1"/>
</dbReference>
<dbReference type="InterPro" id="IPR029045">
    <property type="entry name" value="ClpP/crotonase-like_dom_sf"/>
</dbReference>
<keyword evidence="2" id="KW-0456">Lyase</keyword>
<sequence>MSGLAPPRTTQQLLVSFPLPHALQLTINRPKARNAVAQDLEDEIGRVMDWFEEEEDLWVCIITGAGDIFCSGTDLLAWGARKAGGEVSESQSVLGWTNGFASLSMRQSRKPWIAAVNGAAFGGGAEIVLNCDLVVASEDAVFGLPEVRLGVMAFGGGIPRLSRVAGHQLASEMLLTGATISAQDAYSRFHFVNKVVPKDQVLPAAFKLAKSIIASSPDSVQSTKHALLCAQRNGSVTEAFTEHAQSAISDRVFRGSNMKEGLQAFAEKRKPRWTQPAKL</sequence>
<dbReference type="CDD" id="cd06558">
    <property type="entry name" value="crotonase-like"/>
    <property type="match status" value="1"/>
</dbReference>
<dbReference type="Gene3D" id="1.10.12.10">
    <property type="entry name" value="Lyase 2-enoyl-coa Hydratase, Chain A, domain 2"/>
    <property type="match status" value="1"/>
</dbReference>
<name>A0A5C3R2T0_9AGAR</name>
<dbReference type="GO" id="GO:0005739">
    <property type="term" value="C:mitochondrion"/>
    <property type="evidence" value="ECO:0007669"/>
    <property type="project" value="TreeGrafter"/>
</dbReference>
<dbReference type="PROSITE" id="PS00166">
    <property type="entry name" value="ENOYL_COA_HYDRATASE"/>
    <property type="match status" value="1"/>
</dbReference>
<dbReference type="STRING" id="1884261.A0A5C3R2T0"/>
<dbReference type="GO" id="GO:0016829">
    <property type="term" value="F:lyase activity"/>
    <property type="evidence" value="ECO:0007669"/>
    <property type="project" value="UniProtKB-KW"/>
</dbReference>
<dbReference type="InterPro" id="IPR018376">
    <property type="entry name" value="Enoyl-CoA_hyd/isom_CS"/>
</dbReference>
<accession>A0A5C3R2T0</accession>
<organism evidence="4 5">
    <name type="scientific">Pterulicium gracile</name>
    <dbReference type="NCBI Taxonomy" id="1884261"/>
    <lineage>
        <taxon>Eukaryota</taxon>
        <taxon>Fungi</taxon>
        <taxon>Dikarya</taxon>
        <taxon>Basidiomycota</taxon>
        <taxon>Agaricomycotina</taxon>
        <taxon>Agaricomycetes</taxon>
        <taxon>Agaricomycetidae</taxon>
        <taxon>Agaricales</taxon>
        <taxon>Pleurotineae</taxon>
        <taxon>Pterulaceae</taxon>
        <taxon>Pterulicium</taxon>
    </lineage>
</organism>
<evidence type="ECO:0000256" key="1">
    <source>
        <dbReference type="ARBA" id="ARBA00005254"/>
    </source>
</evidence>
<dbReference type="InterPro" id="IPR014748">
    <property type="entry name" value="Enoyl-CoA_hydra_C"/>
</dbReference>
<dbReference type="SUPFAM" id="SSF52096">
    <property type="entry name" value="ClpP/crotonase"/>
    <property type="match status" value="1"/>
</dbReference>
<comment type="similarity">
    <text evidence="1 3">Belongs to the enoyl-CoA hydratase/isomerase family.</text>
</comment>
<gene>
    <name evidence="4" type="ORF">BDV98DRAFT_561384</name>
</gene>
<dbReference type="AlphaFoldDB" id="A0A5C3R2T0"/>
<protein>
    <submittedName>
        <fullName evidence="4">Enoyl-CoA hydratase/carnithine racemase</fullName>
    </submittedName>
</protein>
<evidence type="ECO:0000313" key="4">
    <source>
        <dbReference type="EMBL" id="TFL05054.1"/>
    </source>
</evidence>
<dbReference type="GO" id="GO:0006635">
    <property type="term" value="P:fatty acid beta-oxidation"/>
    <property type="evidence" value="ECO:0007669"/>
    <property type="project" value="TreeGrafter"/>
</dbReference>
<dbReference type="PANTHER" id="PTHR11941:SF158">
    <property type="entry name" value="ENOYL-COA HYDRATASE (AFU_ORTHOLOGUE AFUA_2G10650)"/>
    <property type="match status" value="1"/>
</dbReference>
<dbReference type="EMBL" id="ML178817">
    <property type="protein sequence ID" value="TFL05054.1"/>
    <property type="molecule type" value="Genomic_DNA"/>
</dbReference>
<evidence type="ECO:0000256" key="3">
    <source>
        <dbReference type="RuleBase" id="RU003707"/>
    </source>
</evidence>